<organism evidence="1 2">
    <name type="scientific">Pendulispora rubella</name>
    <dbReference type="NCBI Taxonomy" id="2741070"/>
    <lineage>
        <taxon>Bacteria</taxon>
        <taxon>Pseudomonadati</taxon>
        <taxon>Myxococcota</taxon>
        <taxon>Myxococcia</taxon>
        <taxon>Myxococcales</taxon>
        <taxon>Sorangiineae</taxon>
        <taxon>Pendulisporaceae</taxon>
        <taxon>Pendulispora</taxon>
    </lineage>
</organism>
<dbReference type="Pfam" id="PF14078">
    <property type="entry name" value="DUF4259"/>
    <property type="match status" value="1"/>
</dbReference>
<dbReference type="EMBL" id="CP089983">
    <property type="protein sequence ID" value="WXB00419.1"/>
    <property type="molecule type" value="Genomic_DNA"/>
</dbReference>
<protein>
    <submittedName>
        <fullName evidence="1">DUF4259 domain-containing protein</fullName>
    </submittedName>
</protein>
<accession>A0ABZ2KSY5</accession>
<evidence type="ECO:0000313" key="1">
    <source>
        <dbReference type="EMBL" id="WXB00419.1"/>
    </source>
</evidence>
<gene>
    <name evidence="1" type="ORF">LVJ94_26285</name>
</gene>
<dbReference type="InterPro" id="IPR025355">
    <property type="entry name" value="DUF4259"/>
</dbReference>
<evidence type="ECO:0000313" key="2">
    <source>
        <dbReference type="Proteomes" id="UP001374803"/>
    </source>
</evidence>
<keyword evidence="2" id="KW-1185">Reference proteome</keyword>
<sequence length="215" mass="23669">MGSWGEKAFENDSALDWLTEFEDRGVVALHSILSTVVQTSEDEYLDVDDGAAAIAAAEIVSAALGHGRDRVPKRLHEWLDANSDAIVVEDLVTARRAVERVLAVNSELRGLWHDGGSNTAWHAEMRVLLTRLGGNPAAAAPRTEATERTTEHFEQAAKTLLFAFLRKRGFEPNKQQMKRIHATRDVEEIHSWLARLADAPSVEAVLDAGAAPERE</sequence>
<name>A0ABZ2KSY5_9BACT</name>
<dbReference type="RefSeq" id="WP_394830019.1">
    <property type="nucleotide sequence ID" value="NZ_CP089929.1"/>
</dbReference>
<reference evidence="1" key="1">
    <citation type="submission" date="2021-12" db="EMBL/GenBank/DDBJ databases">
        <title>Discovery of the Pendulisporaceae a myxobacterial family with distinct sporulation behavior and unique specialized metabolism.</title>
        <authorList>
            <person name="Garcia R."/>
            <person name="Popoff A."/>
            <person name="Bader C.D."/>
            <person name="Loehr J."/>
            <person name="Walesch S."/>
            <person name="Walt C."/>
            <person name="Boldt J."/>
            <person name="Bunk B."/>
            <person name="Haeckl F.J.F.P.J."/>
            <person name="Gunesch A.P."/>
            <person name="Birkelbach J."/>
            <person name="Nuebel U."/>
            <person name="Pietschmann T."/>
            <person name="Bach T."/>
            <person name="Mueller R."/>
        </authorList>
    </citation>
    <scope>NUCLEOTIDE SEQUENCE</scope>
    <source>
        <strain evidence="1">MSr11367</strain>
    </source>
</reference>
<dbReference type="Proteomes" id="UP001374803">
    <property type="component" value="Chromosome"/>
</dbReference>
<proteinExistence type="predicted"/>